<accession>A0A6M0K1R5</accession>
<keyword evidence="2" id="KW-1185">Reference proteome</keyword>
<protein>
    <submittedName>
        <fullName evidence="1">Uncharacterized protein</fullName>
    </submittedName>
</protein>
<sequence>MPCAYRGKNGQAHKFDWQDCRPWIEQNIVDSGALEETAIDDMDWHQARTVSARERAKRDRIETAALERRYVEAAALSGVVEDLARQAVLALRALPARIAPRLAALDDELAIGQALDEEIRTLCTEIERGALRILEEEPDLDMLQPSGDPA</sequence>
<gene>
    <name evidence="1" type="ORF">G3446_10250</name>
</gene>
<dbReference type="AlphaFoldDB" id="A0A6M0K1R5"/>
<name>A0A6M0K1R5_9GAMM</name>
<dbReference type="EMBL" id="JAAIJQ010000025">
    <property type="protein sequence ID" value="NEV62265.1"/>
    <property type="molecule type" value="Genomic_DNA"/>
</dbReference>
<dbReference type="RefSeq" id="WP_164452738.1">
    <property type="nucleotide sequence ID" value="NZ_JAAIJQ010000025.1"/>
</dbReference>
<dbReference type="Proteomes" id="UP000483379">
    <property type="component" value="Unassembled WGS sequence"/>
</dbReference>
<evidence type="ECO:0000313" key="2">
    <source>
        <dbReference type="Proteomes" id="UP000483379"/>
    </source>
</evidence>
<proteinExistence type="predicted"/>
<evidence type="ECO:0000313" key="1">
    <source>
        <dbReference type="EMBL" id="NEV62265.1"/>
    </source>
</evidence>
<organism evidence="1 2">
    <name type="scientific">Thiorhodococcus minor</name>
    <dbReference type="NCBI Taxonomy" id="57489"/>
    <lineage>
        <taxon>Bacteria</taxon>
        <taxon>Pseudomonadati</taxon>
        <taxon>Pseudomonadota</taxon>
        <taxon>Gammaproteobacteria</taxon>
        <taxon>Chromatiales</taxon>
        <taxon>Chromatiaceae</taxon>
        <taxon>Thiorhodococcus</taxon>
    </lineage>
</organism>
<reference evidence="1 2" key="1">
    <citation type="submission" date="2020-02" db="EMBL/GenBank/DDBJ databases">
        <title>Genome sequences of Thiorhodococcus mannitoliphagus and Thiorhodococcus minor, purple sulfur photosynthetic bacteria in the gammaproteobacterial family, Chromatiaceae.</title>
        <authorList>
            <person name="Aviles F.A."/>
            <person name="Meyer T.E."/>
            <person name="Kyndt J.A."/>
        </authorList>
    </citation>
    <scope>NUCLEOTIDE SEQUENCE [LARGE SCALE GENOMIC DNA]</scope>
    <source>
        <strain evidence="1 2">DSM 11518</strain>
    </source>
</reference>
<comment type="caution">
    <text evidence="1">The sequence shown here is derived from an EMBL/GenBank/DDBJ whole genome shotgun (WGS) entry which is preliminary data.</text>
</comment>